<evidence type="ECO:0000256" key="1">
    <source>
        <dbReference type="SAM" id="MobiDB-lite"/>
    </source>
</evidence>
<proteinExistence type="predicted"/>
<sequence>MKIISFRRAVKAGSGAVLFCSGPPKDGEMGRVGAEPRLQRSLNRDRRMAGTRSTCIWATRALWVGEQSCVARAQRDMGRETGLRAAVLGTRKASERTGAHVRLGVSGCVFRLGPPEPHPDRGDGETEEPFVRFVIFSASETAVRDGLSHRLFLGLSSNGRVSQSSTPSPKRTQTRRDWLKQTPPVGDPEDPGQIVSSAL</sequence>
<gene>
    <name evidence="2" type="ORF">AAFF_G00352720</name>
</gene>
<reference evidence="2" key="1">
    <citation type="journal article" date="2023" name="Science">
        <title>Genome structures resolve the early diversification of teleost fishes.</title>
        <authorList>
            <person name="Parey E."/>
            <person name="Louis A."/>
            <person name="Montfort J."/>
            <person name="Bouchez O."/>
            <person name="Roques C."/>
            <person name="Iampietro C."/>
            <person name="Lluch J."/>
            <person name="Castinel A."/>
            <person name="Donnadieu C."/>
            <person name="Desvignes T."/>
            <person name="Floi Bucao C."/>
            <person name="Jouanno E."/>
            <person name="Wen M."/>
            <person name="Mejri S."/>
            <person name="Dirks R."/>
            <person name="Jansen H."/>
            <person name="Henkel C."/>
            <person name="Chen W.J."/>
            <person name="Zahm M."/>
            <person name="Cabau C."/>
            <person name="Klopp C."/>
            <person name="Thompson A.W."/>
            <person name="Robinson-Rechavi M."/>
            <person name="Braasch I."/>
            <person name="Lecointre G."/>
            <person name="Bobe J."/>
            <person name="Postlethwait J.H."/>
            <person name="Berthelot C."/>
            <person name="Roest Crollius H."/>
            <person name="Guiguen Y."/>
        </authorList>
    </citation>
    <scope>NUCLEOTIDE SEQUENCE</scope>
    <source>
        <strain evidence="2">NC1722</strain>
    </source>
</reference>
<dbReference type="Proteomes" id="UP001221898">
    <property type="component" value="Unassembled WGS sequence"/>
</dbReference>
<dbReference type="EMBL" id="JAINUG010000058">
    <property type="protein sequence ID" value="KAJ8403500.1"/>
    <property type="molecule type" value="Genomic_DNA"/>
</dbReference>
<comment type="caution">
    <text evidence="2">The sequence shown here is derived from an EMBL/GenBank/DDBJ whole genome shotgun (WGS) entry which is preliminary data.</text>
</comment>
<evidence type="ECO:0000313" key="2">
    <source>
        <dbReference type="EMBL" id="KAJ8403500.1"/>
    </source>
</evidence>
<dbReference type="AlphaFoldDB" id="A0AAD7WNT1"/>
<keyword evidence="3" id="KW-1185">Reference proteome</keyword>
<accession>A0AAD7WNT1</accession>
<protein>
    <submittedName>
        <fullName evidence="2">Uncharacterized protein</fullName>
    </submittedName>
</protein>
<feature type="region of interest" description="Disordered" evidence="1">
    <location>
        <begin position="157"/>
        <end position="199"/>
    </location>
</feature>
<organism evidence="2 3">
    <name type="scientific">Aldrovandia affinis</name>
    <dbReference type="NCBI Taxonomy" id="143900"/>
    <lineage>
        <taxon>Eukaryota</taxon>
        <taxon>Metazoa</taxon>
        <taxon>Chordata</taxon>
        <taxon>Craniata</taxon>
        <taxon>Vertebrata</taxon>
        <taxon>Euteleostomi</taxon>
        <taxon>Actinopterygii</taxon>
        <taxon>Neopterygii</taxon>
        <taxon>Teleostei</taxon>
        <taxon>Notacanthiformes</taxon>
        <taxon>Halosauridae</taxon>
        <taxon>Aldrovandia</taxon>
    </lineage>
</organism>
<name>A0AAD7WNT1_9TELE</name>
<evidence type="ECO:0000313" key="3">
    <source>
        <dbReference type="Proteomes" id="UP001221898"/>
    </source>
</evidence>
<feature type="compositionally biased region" description="Polar residues" evidence="1">
    <location>
        <begin position="157"/>
        <end position="171"/>
    </location>
</feature>